<proteinExistence type="predicted"/>
<keyword evidence="4" id="KW-1185">Reference proteome</keyword>
<feature type="region of interest" description="Disordered" evidence="1">
    <location>
        <begin position="132"/>
        <end position="158"/>
    </location>
</feature>
<evidence type="ECO:0000313" key="3">
    <source>
        <dbReference type="EMBL" id="MEV4286792.1"/>
    </source>
</evidence>
<comment type="caution">
    <text evidence="3">The sequence shown here is derived from an EMBL/GenBank/DDBJ whole genome shotgun (WGS) entry which is preliminary data.</text>
</comment>
<accession>A0ABV3H2N5</accession>
<keyword evidence="2" id="KW-0472">Membrane</keyword>
<dbReference type="EMBL" id="JBFARM010000004">
    <property type="protein sequence ID" value="MEV4286792.1"/>
    <property type="molecule type" value="Genomic_DNA"/>
</dbReference>
<dbReference type="RefSeq" id="WP_364449345.1">
    <property type="nucleotide sequence ID" value="NZ_JBFARM010000004.1"/>
</dbReference>
<sequence>MSTKLPSRATIGTVLSVIGALFIAYVGVMYLLAPQSMAPDFGLPTWPRGEGAGFLSVKGIRDVASGLVIIAVALTGNRRVLGWVMLATALTPIGDMFIVLSSGGAPATAFGVHGATALAVLAAGALLLTGPRPQPQDAGDKASAARQAAPLHVHPVSR</sequence>
<feature type="transmembrane region" description="Helical" evidence="2">
    <location>
        <begin position="12"/>
        <end position="33"/>
    </location>
</feature>
<dbReference type="Pfam" id="PF14087">
    <property type="entry name" value="DUF4267"/>
    <property type="match status" value="1"/>
</dbReference>
<keyword evidence="2" id="KW-1133">Transmembrane helix</keyword>
<keyword evidence="2" id="KW-0812">Transmembrane</keyword>
<evidence type="ECO:0000256" key="2">
    <source>
        <dbReference type="SAM" id="Phobius"/>
    </source>
</evidence>
<evidence type="ECO:0000256" key="1">
    <source>
        <dbReference type="SAM" id="MobiDB-lite"/>
    </source>
</evidence>
<reference evidence="3 4" key="1">
    <citation type="submission" date="2024-06" db="EMBL/GenBank/DDBJ databases">
        <title>The Natural Products Discovery Center: Release of the First 8490 Sequenced Strains for Exploring Actinobacteria Biosynthetic Diversity.</title>
        <authorList>
            <person name="Kalkreuter E."/>
            <person name="Kautsar S.A."/>
            <person name="Yang D."/>
            <person name="Bader C.D."/>
            <person name="Teijaro C.N."/>
            <person name="Fluegel L."/>
            <person name="Davis C.M."/>
            <person name="Simpson J.R."/>
            <person name="Lauterbach L."/>
            <person name="Steele A.D."/>
            <person name="Gui C."/>
            <person name="Meng S."/>
            <person name="Li G."/>
            <person name="Viehrig K."/>
            <person name="Ye F."/>
            <person name="Su P."/>
            <person name="Kiefer A.F."/>
            <person name="Nichols A."/>
            <person name="Cepeda A.J."/>
            <person name="Yan W."/>
            <person name="Fan B."/>
            <person name="Jiang Y."/>
            <person name="Adhikari A."/>
            <person name="Zheng C.-J."/>
            <person name="Schuster L."/>
            <person name="Cowan T.M."/>
            <person name="Smanski M.J."/>
            <person name="Chevrette M.G."/>
            <person name="De Carvalho L.P.S."/>
            <person name="Shen B."/>
        </authorList>
    </citation>
    <scope>NUCLEOTIDE SEQUENCE [LARGE SCALE GENOMIC DNA]</scope>
    <source>
        <strain evidence="3 4">NPDC049574</strain>
    </source>
</reference>
<protein>
    <submittedName>
        <fullName evidence="3">DUF4267 domain-containing protein</fullName>
    </submittedName>
</protein>
<gene>
    <name evidence="3" type="ORF">AB0K40_14915</name>
</gene>
<name>A0ABV3H2N5_9ACTN</name>
<evidence type="ECO:0000313" key="4">
    <source>
        <dbReference type="Proteomes" id="UP001552427"/>
    </source>
</evidence>
<dbReference type="InterPro" id="IPR025363">
    <property type="entry name" value="DUF4267"/>
</dbReference>
<dbReference type="Proteomes" id="UP001552427">
    <property type="component" value="Unassembled WGS sequence"/>
</dbReference>
<feature type="transmembrane region" description="Helical" evidence="2">
    <location>
        <begin position="107"/>
        <end position="128"/>
    </location>
</feature>
<organism evidence="3 4">
    <name type="scientific">Nonomuraea bangladeshensis</name>
    <dbReference type="NCBI Taxonomy" id="404385"/>
    <lineage>
        <taxon>Bacteria</taxon>
        <taxon>Bacillati</taxon>
        <taxon>Actinomycetota</taxon>
        <taxon>Actinomycetes</taxon>
        <taxon>Streptosporangiales</taxon>
        <taxon>Streptosporangiaceae</taxon>
        <taxon>Nonomuraea</taxon>
    </lineage>
</organism>
<feature type="transmembrane region" description="Helical" evidence="2">
    <location>
        <begin position="81"/>
        <end position="101"/>
    </location>
</feature>